<feature type="compositionally biased region" description="Basic and acidic residues" evidence="1">
    <location>
        <begin position="978"/>
        <end position="994"/>
    </location>
</feature>
<feature type="region of interest" description="Disordered" evidence="1">
    <location>
        <begin position="1024"/>
        <end position="1071"/>
    </location>
</feature>
<dbReference type="Proteomes" id="UP001372834">
    <property type="component" value="Unassembled WGS sequence"/>
</dbReference>
<dbReference type="InterPro" id="IPR016024">
    <property type="entry name" value="ARM-type_fold"/>
</dbReference>
<reference evidence="2 3" key="1">
    <citation type="submission" date="2023-10" db="EMBL/GenBank/DDBJ databases">
        <title>Genomes of two closely related lineages of the louse Polyplax serrata with different host specificities.</title>
        <authorList>
            <person name="Martinu J."/>
            <person name="Tarabai H."/>
            <person name="Stefka J."/>
            <person name="Hypsa V."/>
        </authorList>
    </citation>
    <scope>NUCLEOTIDE SEQUENCE [LARGE SCALE GENOMIC DNA]</scope>
    <source>
        <strain evidence="2">HR10_N</strain>
    </source>
</reference>
<dbReference type="EMBL" id="JAWJWE010000036">
    <property type="protein sequence ID" value="KAK6629113.1"/>
    <property type="molecule type" value="Genomic_DNA"/>
</dbReference>
<evidence type="ECO:0000313" key="3">
    <source>
        <dbReference type="Proteomes" id="UP001372834"/>
    </source>
</evidence>
<feature type="compositionally biased region" description="Basic and acidic residues" evidence="1">
    <location>
        <begin position="665"/>
        <end position="674"/>
    </location>
</feature>
<evidence type="ECO:0000313" key="2">
    <source>
        <dbReference type="EMBL" id="KAK6629113.1"/>
    </source>
</evidence>
<feature type="compositionally biased region" description="Basic residues" evidence="1">
    <location>
        <begin position="829"/>
        <end position="843"/>
    </location>
</feature>
<evidence type="ECO:0000256" key="1">
    <source>
        <dbReference type="SAM" id="MobiDB-lite"/>
    </source>
</evidence>
<feature type="compositionally biased region" description="Polar residues" evidence="1">
    <location>
        <begin position="1056"/>
        <end position="1071"/>
    </location>
</feature>
<name>A0AAN8PDL6_POLSC</name>
<feature type="compositionally biased region" description="Basic and acidic residues" evidence="1">
    <location>
        <begin position="806"/>
        <end position="815"/>
    </location>
</feature>
<dbReference type="AlphaFoldDB" id="A0AAN8PDL6"/>
<accession>A0AAN8PDL6</accession>
<comment type="caution">
    <text evidence="2">The sequence shown here is derived from an EMBL/GenBank/DDBJ whole genome shotgun (WGS) entry which is preliminary data.</text>
</comment>
<feature type="region of interest" description="Disordered" evidence="1">
    <location>
        <begin position="772"/>
        <end position="900"/>
    </location>
</feature>
<feature type="compositionally biased region" description="Basic and acidic residues" evidence="1">
    <location>
        <begin position="772"/>
        <end position="795"/>
    </location>
</feature>
<feature type="compositionally biased region" description="Basic and acidic residues" evidence="1">
    <location>
        <begin position="849"/>
        <end position="895"/>
    </location>
</feature>
<gene>
    <name evidence="2" type="ORF">RUM43_002930</name>
</gene>
<feature type="region of interest" description="Disordered" evidence="1">
    <location>
        <begin position="975"/>
        <end position="994"/>
    </location>
</feature>
<sequence>MLLSQKWEKPRVEAPAQTHLHKIISVPLPSQQATKIIQELQASCNSPNKDTQLGALACWDKWISNHHPEDWNVDSICQFAVKPLSTKKLHPLHKDGDICKLKLNIIWKLLLNIQTKMEHSGPQHILTCFVQSAFTWLSSVNHLEKDVTVLILKLLLILFSNNKETVTCETYTFLPLSVEICYTEKLYHTFVDKFLDVMENWKKIEDCTLIMALWKLILEHCEFSSHSIPTTVWHRIFKVNQTLCSDVTQSVQQRLAFLHACSTNVKTVLLSSKYIGGESCFMTPCEVMLKKLVEICTAECEESPDREIFVTCEQISKVLTYRSVELSDYDLCINFLDSFDNITLKSCYWGSWCGLVYCYARTLLAVDRKYFTKNQMKFYRKLRAATVNFDLDKQYLDEESVISVYDNIRILDIECFCTLSVTKALQRDNYSFATLSTEKTEDSSKFKVNNSQELVPVSINSQNNKAIVINSNCSGKTLRVTFNFDSGKFGEFSLPMSRSANLRILPFEIRRFRSIFETMPVATKKLLLNGFLNVDFSRLKLNFTHRNKSTTVKKYISMTPVGTPTKVSEAKSGQTKAIVSAFKLDVTPKRNSKGSRRSEKENKEYWVESSPRTRSRIRAEELTQKSDEVSNKKKRKSFEVLVQEIVEKNRLRKTGKNINENILKSPEKGRELRSRSKGSSPAVPNREGSAKKIRLAKREICASPKRTNEEDKVTKVTTNGKLEKFFKILNSSENEKKEVSPKLEIDSKQKVNRKTKGTVTWKQTSLLKTIVREGEEKTPTKISTKKNDQNDESKSNETATLSPFKEVLHDHEYAKSIEPSNQSTEKNGKKVKKKKKRRRKTKGKSSTADTKETESREPITKSENVKISESVDDKENDTDVKTEKKIKVDSMKEEPAVTLTESVEQNKEIIYHVNEEHKEDLLQEEAKTVESGSNAENISCVSADQNCKLECQKTSHSDVEQKTEEDCVVMMEEVSTEEAVRGQKRVRESDSPVQEEVKKFKSNEDEVNAANVQSVEKENMEMECENNTDECISPVRVNPKTEKTNGEIGSPKSKTESPTDTSKTSKLSSRTISSRALKMIALVPDSNVHGSQTSWDLSPKGDPKVREKKFTCVNRSSRVSRMLANLTKQMPRVVEDSIEDEKMNKMGVNCGVEGVVNITFSFSCASSDSHLNGHTTPSCRSPVSKLMSPRSGKKNKFICFDESKNETVIYHKDTPPSEVMLEWEKIKESLSSPLKQSQGEIQMETPPSHRW</sequence>
<feature type="region of interest" description="Disordered" evidence="1">
    <location>
        <begin position="588"/>
        <end position="614"/>
    </location>
</feature>
<proteinExistence type="predicted"/>
<feature type="region of interest" description="Disordered" evidence="1">
    <location>
        <begin position="1230"/>
        <end position="1251"/>
    </location>
</feature>
<feature type="compositionally biased region" description="Polar residues" evidence="1">
    <location>
        <begin position="1230"/>
        <end position="1240"/>
    </location>
</feature>
<dbReference type="SUPFAM" id="SSF48371">
    <property type="entry name" value="ARM repeat"/>
    <property type="match status" value="1"/>
</dbReference>
<protein>
    <submittedName>
        <fullName evidence="2">Uncharacterized protein</fullName>
    </submittedName>
</protein>
<feature type="compositionally biased region" description="Basic and acidic residues" evidence="1">
    <location>
        <begin position="596"/>
        <end position="606"/>
    </location>
</feature>
<feature type="region of interest" description="Disordered" evidence="1">
    <location>
        <begin position="657"/>
        <end position="694"/>
    </location>
</feature>
<organism evidence="2 3">
    <name type="scientific">Polyplax serrata</name>
    <name type="common">Common mouse louse</name>
    <dbReference type="NCBI Taxonomy" id="468196"/>
    <lineage>
        <taxon>Eukaryota</taxon>
        <taxon>Metazoa</taxon>
        <taxon>Ecdysozoa</taxon>
        <taxon>Arthropoda</taxon>
        <taxon>Hexapoda</taxon>
        <taxon>Insecta</taxon>
        <taxon>Pterygota</taxon>
        <taxon>Neoptera</taxon>
        <taxon>Paraneoptera</taxon>
        <taxon>Psocodea</taxon>
        <taxon>Troctomorpha</taxon>
        <taxon>Phthiraptera</taxon>
        <taxon>Anoplura</taxon>
        <taxon>Polyplacidae</taxon>
        <taxon>Polyplax</taxon>
    </lineage>
</organism>